<dbReference type="EMBL" id="GFAC01007921">
    <property type="protein sequence ID" value="JAT91267.1"/>
    <property type="molecule type" value="mRNA"/>
</dbReference>
<evidence type="ECO:0000313" key="1">
    <source>
        <dbReference type="EMBL" id="JAT91267.1"/>
    </source>
</evidence>
<feature type="non-terminal residue" evidence="1">
    <location>
        <position position="1"/>
    </location>
</feature>
<reference evidence="1" key="1">
    <citation type="journal article" date="2017" name="Front. Cell. Infect. Microbiol.">
        <title>The Distinct Transcriptional Response of the Midgut of Amblyomma sculptum and Amblyomma aureolatum Ticks to Rickettsia rickettsii Correlates to Their Differences in Susceptibility to Infection.</title>
        <authorList>
            <person name="Martins L.A."/>
            <person name="Galletti M.F.B.M."/>
            <person name="Ribeiro J.M."/>
            <person name="Fujita A."/>
            <person name="Costa F.B."/>
            <person name="Labruna M.B."/>
            <person name="Daffre S."/>
            <person name="Fogaca A.C."/>
        </authorList>
    </citation>
    <scope>NUCLEOTIDE SEQUENCE</scope>
</reference>
<sequence length="131" mass="15352">NVDQVRKKVSRSVGLLNKFILLLPVWLKKQLYFTLIQSHLRYCLLIRGNTTLRNLNSLFLRQKKAIRAIANLGYLESTGQWWNDLRVLPTLQLKTLQLALETYHAIHKEPHFLAPTETPQNPYNLRHIAIK</sequence>
<proteinExistence type="evidence at transcript level"/>
<protein>
    <submittedName>
        <fullName evidence="1">Putative tick transposon</fullName>
    </submittedName>
</protein>
<name>A0A1E1WWA9_9ACAR</name>
<feature type="non-terminal residue" evidence="1">
    <location>
        <position position="131"/>
    </location>
</feature>
<accession>A0A1E1WWA9</accession>
<dbReference type="AlphaFoldDB" id="A0A1E1WWA9"/>
<organism evidence="1">
    <name type="scientific">Amblyomma aureolatum</name>
    <dbReference type="NCBI Taxonomy" id="187763"/>
    <lineage>
        <taxon>Eukaryota</taxon>
        <taxon>Metazoa</taxon>
        <taxon>Ecdysozoa</taxon>
        <taxon>Arthropoda</taxon>
        <taxon>Chelicerata</taxon>
        <taxon>Arachnida</taxon>
        <taxon>Acari</taxon>
        <taxon>Parasitiformes</taxon>
        <taxon>Ixodida</taxon>
        <taxon>Ixodoidea</taxon>
        <taxon>Ixodidae</taxon>
        <taxon>Amblyomminae</taxon>
        <taxon>Amblyomma</taxon>
    </lineage>
</organism>